<sequence length="1420" mass="154394">MSNKNHNKQRKIATYALASALVLSNFSLVSQASASTTYKPGDIEAKIQQLKQQQIRDSFKKQAAAKNLRADLKATDKVRVIVEVDGQTPVEYATKEGKLYKELSEDKKSSLTAKAESQQKSVKDKIKSKGVNIKFKQNFSTAFNGFSGEIAYGDLGKIESVAGVKGVYLANEYNRPKVEPNMKTSHQFIESRTTWEKTGYKGEGMVVAVIDTGVDPSHRDFKLTDTSKEGLTKKEVAKSVADNGLKGKFYTDKVPFGYNYYDGNDIILDLGPGASMHGMHVAGTVAANGDEAKGGIKGVAPEAQVLAMKVFSNDPIYPSTWSDVYLAAIDDSIKLGADVLNMSLGDVAAFYQEDSAEDLAIQRATANGIVCAMSAGNSNHIGDGWDNPYAKNPDIGVVGAPSLNPDGISVAASGNEAYLFEHNVTVDGLAGFTSVGKGIDDWSKLVADNGGKLELVSLGGKLGSPEDYKGVDVKGKIVLVPRGTLTFVDKTVNAANAGAAGIIVYNATNGFFYDNQGGWDVPFLLISGAEGNTLEAQVAKGKTFINVAQASRKESPEMGRMTSFTSWGTTPSLELKPEITAPGGNIYSTVNNDKYTVMSGTSMASPHVAGGSALVQQYLQSDKRFKDLSVADRTHLAKVLLMNTAKNIDDLNGQPFSPRRQGAGMMQTYAAVTTPAYFVNKATGDAKVELKDFQSKKFEMTFTVKNISNKSVSYKVNTDVLTDTIQDFADGSPEYNALIAGDLKGAKVEAPGTVTVAAGATKDFTVKVDFANAKIPGLDADGKKTLLDLRENIFVEGSVTLEGTDKDTPNLTAPYVGFYGHWDAPEVVDGFTALGEERYYDLEYYFGEGATDIVMDKEEYFTSAVPEKNFIALSPNGDNYADSINPLPAFLRNAKEAQFNILDKNGKQLKRLKSESDVYKNAFDGGSGDPYSYKADRVWDGKINGEAVKDGLYYYEIKTVIDYAGAKWQSKKIPVYVDTTAPKVKSTFDAEKSTVSWETTEDGTGTEGYLIFVNGEKVAAVDGKTTSYKLEGAPDKAIIQVVAWDYAGNYGYDTAAIGDVESPLIFITDGTKDAKGGYVANSPEPWGAYDTKEVAVKGFVSDDIGLKALKVNKKDVEFKKGADGNFHFETTVTFDKDGLYDVQVEATDHSNKVFSVARKVYVDTTKPVINVNAPVRVDKNVDKVTLKVNLQDNFNYLNFYVGENHEFEVPLVSPVDVLKPLSKDYQVTVPLKEGENKVTLKATDLGGNETVKEVVIKRANAEPSVWKLENGSWFYYVDSKKATGWVLDAGKWYYLAKDGKMQTGWVKDGNTWYFLNKSGAMATGWLLDGGKWYFLNKSGAMATGWVKDGKTWYFLNKSGAMATGWLLDGGKWYYLNTNGAMATGWKYVNGKWYYLYSSGAMAANTTVDGYKLGKDGAWIK</sequence>
<dbReference type="SUPFAM" id="SSF69360">
    <property type="entry name" value="Cell wall binding repeat"/>
    <property type="match status" value="1"/>
</dbReference>
<feature type="domain" description="C5a peptidase/Subtilisin-like protease SBT2-like Fn3-like" evidence="19">
    <location>
        <begin position="688"/>
        <end position="816"/>
    </location>
</feature>
<keyword evidence="7 16" id="KW-0732">Signal</keyword>
<dbReference type="Pfam" id="PF06280">
    <property type="entry name" value="fn3_5"/>
    <property type="match status" value="1"/>
</dbReference>
<accession>A0AB94IRI1</accession>
<dbReference type="InterPro" id="IPR034216">
    <property type="entry name" value="C5a_Peptidase"/>
</dbReference>
<evidence type="ECO:0000256" key="7">
    <source>
        <dbReference type="ARBA" id="ARBA00022729"/>
    </source>
</evidence>
<organism evidence="20 21">
    <name type="scientific">Neobacillus vireti LMG 21834</name>
    <dbReference type="NCBI Taxonomy" id="1131730"/>
    <lineage>
        <taxon>Bacteria</taxon>
        <taxon>Bacillati</taxon>
        <taxon>Bacillota</taxon>
        <taxon>Bacilli</taxon>
        <taxon>Bacillales</taxon>
        <taxon>Bacillaceae</taxon>
        <taxon>Neobacillus</taxon>
    </lineage>
</organism>
<evidence type="ECO:0000256" key="12">
    <source>
        <dbReference type="PIRSR" id="PIRSR615500-1"/>
    </source>
</evidence>
<evidence type="ECO:0000256" key="8">
    <source>
        <dbReference type="ARBA" id="ARBA00022737"/>
    </source>
</evidence>
<dbReference type="InterPro" id="IPR023827">
    <property type="entry name" value="Peptidase_S8_Asp-AS"/>
</dbReference>
<dbReference type="RefSeq" id="WP_024027476.1">
    <property type="nucleotide sequence ID" value="NZ_ALAN01000045.1"/>
</dbReference>
<dbReference type="EMBL" id="ALAN01000045">
    <property type="protein sequence ID" value="ETI69656.1"/>
    <property type="molecule type" value="Genomic_DNA"/>
</dbReference>
<evidence type="ECO:0000256" key="10">
    <source>
        <dbReference type="ARBA" id="ARBA00022825"/>
    </source>
</evidence>
<name>A0AB94IRI1_9BACI</name>
<dbReference type="PRINTS" id="PR00723">
    <property type="entry name" value="SUBTILISIN"/>
</dbReference>
<keyword evidence="5" id="KW-0964">Secreted</keyword>
<dbReference type="PANTHER" id="PTHR43806:SF11">
    <property type="entry name" value="CEREVISIN-RELATED"/>
    <property type="match status" value="1"/>
</dbReference>
<dbReference type="InterPro" id="IPR023828">
    <property type="entry name" value="Peptidase_S8_Ser-AS"/>
</dbReference>
<feature type="repeat" description="Cell wall-binding" evidence="13">
    <location>
        <begin position="1362"/>
        <end position="1381"/>
    </location>
</feature>
<evidence type="ECO:0000256" key="13">
    <source>
        <dbReference type="PROSITE-ProRule" id="PRU00591"/>
    </source>
</evidence>
<keyword evidence="4" id="KW-0134">Cell wall</keyword>
<dbReference type="InterPro" id="IPR000209">
    <property type="entry name" value="Peptidase_S8/S53_dom"/>
</dbReference>
<dbReference type="GO" id="GO:0006508">
    <property type="term" value="P:proteolysis"/>
    <property type="evidence" value="ECO:0007669"/>
    <property type="project" value="UniProtKB-KW"/>
</dbReference>
<dbReference type="PROSITE" id="PS51892">
    <property type="entry name" value="SUBTILASE"/>
    <property type="match status" value="1"/>
</dbReference>
<protein>
    <submittedName>
        <fullName evidence="20">Lactocepin</fullName>
    </submittedName>
</protein>
<dbReference type="InterPro" id="IPR036852">
    <property type="entry name" value="Peptidase_S8/S53_dom_sf"/>
</dbReference>
<dbReference type="SUPFAM" id="SSF52743">
    <property type="entry name" value="Subtilisin-like"/>
    <property type="match status" value="1"/>
</dbReference>
<dbReference type="InterPro" id="IPR046450">
    <property type="entry name" value="PA_dom_sf"/>
</dbReference>
<feature type="repeat" description="Cell wall-binding" evidence="13">
    <location>
        <begin position="1282"/>
        <end position="1301"/>
    </location>
</feature>
<dbReference type="Pfam" id="PF02225">
    <property type="entry name" value="PA"/>
    <property type="match status" value="1"/>
</dbReference>
<feature type="repeat" description="Cell wall-binding" evidence="13">
    <location>
        <begin position="1342"/>
        <end position="1361"/>
    </location>
</feature>
<keyword evidence="10 14" id="KW-0720">Serine protease</keyword>
<dbReference type="InterPro" id="IPR018337">
    <property type="entry name" value="Cell_wall/Cho-bd_repeat"/>
</dbReference>
<keyword evidence="9 14" id="KW-0378">Hydrolase</keyword>
<keyword evidence="8" id="KW-0677">Repeat</keyword>
<evidence type="ECO:0000259" key="17">
    <source>
        <dbReference type="Pfam" id="PF00082"/>
    </source>
</evidence>
<dbReference type="InterPro" id="IPR022398">
    <property type="entry name" value="Peptidase_S8_His-AS"/>
</dbReference>
<gene>
    <name evidence="20" type="ORF">BAVI_06319</name>
</gene>
<dbReference type="Proteomes" id="UP000018877">
    <property type="component" value="Unassembled WGS sequence"/>
</dbReference>
<evidence type="ECO:0000256" key="15">
    <source>
        <dbReference type="RuleBase" id="RU003355"/>
    </source>
</evidence>
<dbReference type="Gene3D" id="2.10.270.10">
    <property type="entry name" value="Cholin Binding"/>
    <property type="match status" value="2"/>
</dbReference>
<feature type="repeat" description="Cell wall-binding" evidence="13">
    <location>
        <begin position="1322"/>
        <end position="1341"/>
    </location>
</feature>
<feature type="active site" description="Charge relay system" evidence="12 14">
    <location>
        <position position="277"/>
    </location>
</feature>
<dbReference type="Pfam" id="PF01473">
    <property type="entry name" value="Choline_bind_1"/>
    <property type="match status" value="1"/>
</dbReference>
<evidence type="ECO:0000256" key="9">
    <source>
        <dbReference type="ARBA" id="ARBA00022801"/>
    </source>
</evidence>
<evidence type="ECO:0000256" key="16">
    <source>
        <dbReference type="SAM" id="SignalP"/>
    </source>
</evidence>
<evidence type="ECO:0000256" key="11">
    <source>
        <dbReference type="ARBA" id="ARBA00022837"/>
    </source>
</evidence>
<feature type="repeat" description="Cell wall-binding" evidence="13">
    <location>
        <begin position="1382"/>
        <end position="1401"/>
    </location>
</feature>
<comment type="cofactor">
    <cofactor evidence="1">
        <name>Ca(2+)</name>
        <dbReference type="ChEBI" id="CHEBI:29108"/>
    </cofactor>
</comment>
<dbReference type="PROSITE" id="PS00136">
    <property type="entry name" value="SUBTILASE_ASP"/>
    <property type="match status" value="1"/>
</dbReference>
<evidence type="ECO:0000313" key="20">
    <source>
        <dbReference type="EMBL" id="ETI69656.1"/>
    </source>
</evidence>
<dbReference type="SUPFAM" id="SSF52025">
    <property type="entry name" value="PA domain"/>
    <property type="match status" value="1"/>
</dbReference>
<proteinExistence type="inferred from homology"/>
<evidence type="ECO:0000256" key="1">
    <source>
        <dbReference type="ARBA" id="ARBA00001913"/>
    </source>
</evidence>
<evidence type="ECO:0000256" key="6">
    <source>
        <dbReference type="ARBA" id="ARBA00022670"/>
    </source>
</evidence>
<keyword evidence="6 14" id="KW-0645">Protease</keyword>
<evidence type="ECO:0000256" key="5">
    <source>
        <dbReference type="ARBA" id="ARBA00022525"/>
    </source>
</evidence>
<feature type="signal peptide" evidence="16">
    <location>
        <begin position="1"/>
        <end position="34"/>
    </location>
</feature>
<comment type="subcellular location">
    <subcellularLocation>
        <location evidence="2">Secreted</location>
    </subcellularLocation>
</comment>
<feature type="domain" description="Peptidase S8/S53" evidence="17">
    <location>
        <begin position="202"/>
        <end position="664"/>
    </location>
</feature>
<dbReference type="GO" id="GO:0005576">
    <property type="term" value="C:extracellular region"/>
    <property type="evidence" value="ECO:0007669"/>
    <property type="project" value="UniProtKB-SubCell"/>
</dbReference>
<keyword evidence="21" id="KW-1185">Reference proteome</keyword>
<feature type="domain" description="PA" evidence="18">
    <location>
        <begin position="454"/>
        <end position="534"/>
    </location>
</feature>
<feature type="repeat" description="Cell wall-binding" evidence="13">
    <location>
        <begin position="1302"/>
        <end position="1321"/>
    </location>
</feature>
<dbReference type="GO" id="GO:0004252">
    <property type="term" value="F:serine-type endopeptidase activity"/>
    <property type="evidence" value="ECO:0007669"/>
    <property type="project" value="UniProtKB-UniRule"/>
</dbReference>
<evidence type="ECO:0000256" key="3">
    <source>
        <dbReference type="ARBA" id="ARBA00011073"/>
    </source>
</evidence>
<dbReference type="CDD" id="cd07475">
    <property type="entry name" value="Peptidases_S8_C5a_Peptidase"/>
    <property type="match status" value="1"/>
</dbReference>
<dbReference type="InterPro" id="IPR010435">
    <property type="entry name" value="C5a/SBT2-like_Fn3"/>
</dbReference>
<dbReference type="PANTHER" id="PTHR43806">
    <property type="entry name" value="PEPTIDASE S8"/>
    <property type="match status" value="1"/>
</dbReference>
<feature type="active site" description="Charge relay system" evidence="12 14">
    <location>
        <position position="602"/>
    </location>
</feature>
<feature type="active site" description="Charge relay system" evidence="12 14">
    <location>
        <position position="211"/>
    </location>
</feature>
<evidence type="ECO:0000256" key="14">
    <source>
        <dbReference type="PROSITE-ProRule" id="PRU01240"/>
    </source>
</evidence>
<dbReference type="InterPro" id="IPR050131">
    <property type="entry name" value="Peptidase_S8_subtilisin-like"/>
</dbReference>
<evidence type="ECO:0000259" key="19">
    <source>
        <dbReference type="Pfam" id="PF06280"/>
    </source>
</evidence>
<dbReference type="Pfam" id="PF19127">
    <property type="entry name" value="Choline_bind_3"/>
    <property type="match status" value="2"/>
</dbReference>
<dbReference type="Gene3D" id="3.50.30.30">
    <property type="match status" value="1"/>
</dbReference>
<dbReference type="PROSITE" id="PS00138">
    <property type="entry name" value="SUBTILASE_SER"/>
    <property type="match status" value="1"/>
</dbReference>
<comment type="similarity">
    <text evidence="3 14 15">Belongs to the peptidase S8 family.</text>
</comment>
<dbReference type="InterPro" id="IPR003137">
    <property type="entry name" value="PA_domain"/>
</dbReference>
<dbReference type="PROSITE" id="PS51170">
    <property type="entry name" value="CW"/>
    <property type="match status" value="6"/>
</dbReference>
<dbReference type="GO" id="GO:0016020">
    <property type="term" value="C:membrane"/>
    <property type="evidence" value="ECO:0007669"/>
    <property type="project" value="InterPro"/>
</dbReference>
<dbReference type="Gene3D" id="2.60.40.1710">
    <property type="entry name" value="Subtilisin-like superfamily"/>
    <property type="match status" value="1"/>
</dbReference>
<evidence type="ECO:0000313" key="21">
    <source>
        <dbReference type="Proteomes" id="UP000018877"/>
    </source>
</evidence>
<evidence type="ECO:0000256" key="4">
    <source>
        <dbReference type="ARBA" id="ARBA00022512"/>
    </source>
</evidence>
<comment type="caution">
    <text evidence="20">The sequence shown here is derived from an EMBL/GenBank/DDBJ whole genome shotgun (WGS) entry which is preliminary data.</text>
</comment>
<dbReference type="Gene3D" id="3.40.50.200">
    <property type="entry name" value="Peptidase S8/S53 domain"/>
    <property type="match status" value="1"/>
</dbReference>
<dbReference type="Pfam" id="PF00082">
    <property type="entry name" value="Peptidase_S8"/>
    <property type="match status" value="1"/>
</dbReference>
<evidence type="ECO:0000259" key="18">
    <source>
        <dbReference type="Pfam" id="PF02225"/>
    </source>
</evidence>
<dbReference type="InterPro" id="IPR015500">
    <property type="entry name" value="Peptidase_S8_subtilisin-rel"/>
</dbReference>
<evidence type="ECO:0000256" key="2">
    <source>
        <dbReference type="ARBA" id="ARBA00004613"/>
    </source>
</evidence>
<dbReference type="PROSITE" id="PS00137">
    <property type="entry name" value="SUBTILASE_HIS"/>
    <property type="match status" value="1"/>
</dbReference>
<keyword evidence="11" id="KW-0106">Calcium</keyword>
<feature type="chain" id="PRO_5044498763" evidence="16">
    <location>
        <begin position="35"/>
        <end position="1420"/>
    </location>
</feature>
<reference evidence="20 21" key="1">
    <citation type="journal article" date="2014" name="Environ. Microbiol.">
        <title>The nitrate-ammonifying and nosZ-carrying bacterium Bacillus vireti is a potent source and sink for nitric and nitrous oxide under high nitrate conditions.</title>
        <authorList>
            <person name="Mania D."/>
            <person name="Heylen K."/>
            <person name="van Spanning R.J."/>
            <person name="Frostegard A."/>
        </authorList>
    </citation>
    <scope>NUCLEOTIDE SEQUENCE [LARGE SCALE GENOMIC DNA]</scope>
    <source>
        <strain evidence="20 21">LMG 21834</strain>
    </source>
</reference>